<feature type="region of interest" description="Disordered" evidence="1">
    <location>
        <begin position="914"/>
        <end position="958"/>
    </location>
</feature>
<evidence type="ECO:0000313" key="2">
    <source>
        <dbReference type="EMBL" id="PPQ89583.1"/>
    </source>
</evidence>
<feature type="compositionally biased region" description="Low complexity" evidence="1">
    <location>
        <begin position="801"/>
        <end position="818"/>
    </location>
</feature>
<feature type="compositionally biased region" description="Polar residues" evidence="1">
    <location>
        <begin position="122"/>
        <end position="139"/>
    </location>
</feature>
<feature type="compositionally biased region" description="Basic and acidic residues" evidence="1">
    <location>
        <begin position="464"/>
        <end position="478"/>
    </location>
</feature>
<feature type="compositionally biased region" description="Basic and acidic residues" evidence="1">
    <location>
        <begin position="854"/>
        <end position="868"/>
    </location>
</feature>
<feature type="compositionally biased region" description="Polar residues" evidence="1">
    <location>
        <begin position="199"/>
        <end position="214"/>
    </location>
</feature>
<proteinExistence type="predicted"/>
<feature type="compositionally biased region" description="Basic and acidic residues" evidence="1">
    <location>
        <begin position="415"/>
        <end position="426"/>
    </location>
</feature>
<feature type="region of interest" description="Disordered" evidence="1">
    <location>
        <begin position="464"/>
        <end position="665"/>
    </location>
</feature>
<feature type="region of interest" description="Disordered" evidence="1">
    <location>
        <begin position="1"/>
        <end position="451"/>
    </location>
</feature>
<feature type="compositionally biased region" description="Low complexity" evidence="1">
    <location>
        <begin position="1072"/>
        <end position="1082"/>
    </location>
</feature>
<dbReference type="STRING" id="93625.A0A409XFM5"/>
<dbReference type="OrthoDB" id="2504266at2759"/>
<feature type="compositionally biased region" description="Polar residues" evidence="1">
    <location>
        <begin position="1"/>
        <end position="17"/>
    </location>
</feature>
<feature type="compositionally biased region" description="Polar residues" evidence="1">
    <location>
        <begin position="564"/>
        <end position="582"/>
    </location>
</feature>
<feature type="compositionally biased region" description="Basic and acidic residues" evidence="1">
    <location>
        <begin position="87"/>
        <end position="109"/>
    </location>
</feature>
<sequence>MSSPSTLSLQESPESQKAASDSPAPSPDSTSRSEDSGEQHNGSPSPSVRPMRRYTCRQLVFLSASPLVKPPPNMPELKVWFGSENESPVKKDDPPTSSGARERRYRRDAEEGDVSARPTFRTALTQPSQMGNFKHQSLRPSDRDRDRDRDRDGEKERERDIREKEGHERLRHLSDKFDRDRLALPLAARKDRDVAPHLNANSTRTPQPLSSNAASRRADTRETAKKKVGEASEDWRRGAEPPRPGREDRVENGRERTRDSSRPKRDVSTSRRDRDELREKAPRGDRERDDHRRDKDDGEEDARRWRDDGKREERIATSRRERGRDKSNNDHNWEGTTDKRWATSDDRVYKRSSARDRKPGNPSDDVKDKDERREREKEKEPAWMDTYVPSESTQGILGGHSSTGELDGIQAWKKGLKEKESKEKEAVLPPKPTLVEKPVPPSTLPDKLERPVMDEIQLFKLLMKQEEEKKKNDSDDIAPKSGNDLHQSMKHENAIVSNQQGRERSLEDSLSLGDSFPLGANSEVIRPQAQSTPSAAASSDLPAFPPGLKDHNLPGKFPAELSQDRTFSQGRGLTNLGASQDLHQPVASKPVGDPITSSSFQPPPGSRLLAFARPPVKSSSSDNPTNPLQNLNGGLTNIIPDPNHGFAKNEPLLPQPGFSPFDDQTRQRYGFDESREVNVLVNAHSRASTDLNFNSNVNAQLETNYNGPGAKGSRFAKFFDGKAREGPPSSGKPQLQGGFTSPSPNHSQRQDHANLVQGNPGDQRAMDELFAMLNNSSQRGNIGPHSNPLINNNGTFGSPGSSLHALQQQHLHSQSQQHHNNRLEPLYDSRSDDRSFVPDGMVPGLRPIPPPPPRGRDAHFVEHIDDSMHYNFQRLPPPHNQQSQPRNLEPLYPTPASIYAQQGRPNAGVNLQNLQQPQYRGGPSPNSNQGVPNLNGPQQRLPPGLANLGGRPPHEPTQFLGMPNLPSSVPHNPLHGNTQLQTPQLPFNNFNATNNIGFNGLQVRGPVPGPHLHNTGAPQHPLGNNGPPNMDPRLSSHHHLMGLGGSGVGGNRINGGFPQQGPAPQAHLAMRPQQQQHNHLPPHMLPHLIPPHIQQQGHPGSNNQSHDLMALLLGGPHRE</sequence>
<feature type="compositionally biased region" description="Polar residues" evidence="1">
    <location>
        <begin position="617"/>
        <end position="635"/>
    </location>
</feature>
<feature type="compositionally biased region" description="Polar residues" evidence="1">
    <location>
        <begin position="914"/>
        <end position="938"/>
    </location>
</feature>
<dbReference type="InParanoid" id="A0A409XFM5"/>
<feature type="compositionally biased region" description="Low complexity" evidence="1">
    <location>
        <begin position="18"/>
        <end position="29"/>
    </location>
</feature>
<evidence type="ECO:0000313" key="3">
    <source>
        <dbReference type="Proteomes" id="UP000283269"/>
    </source>
</evidence>
<feature type="compositionally biased region" description="Basic and acidic residues" evidence="1">
    <location>
        <begin position="216"/>
        <end position="382"/>
    </location>
</feature>
<protein>
    <submittedName>
        <fullName evidence="2">Uncharacterized protein</fullName>
    </submittedName>
</protein>
<gene>
    <name evidence="2" type="ORF">CVT25_012328</name>
</gene>
<feature type="compositionally biased region" description="Basic and acidic residues" evidence="1">
    <location>
        <begin position="821"/>
        <end position="836"/>
    </location>
</feature>
<dbReference type="Proteomes" id="UP000283269">
    <property type="component" value="Unassembled WGS sequence"/>
</dbReference>
<feature type="compositionally biased region" description="Low complexity" evidence="1">
    <location>
        <begin position="527"/>
        <end position="539"/>
    </location>
</feature>
<feature type="compositionally biased region" description="Gly residues" evidence="1">
    <location>
        <begin position="1042"/>
        <end position="1053"/>
    </location>
</feature>
<accession>A0A409XFM5</accession>
<feature type="compositionally biased region" description="Basic and acidic residues" evidence="1">
    <location>
        <begin position="140"/>
        <end position="195"/>
    </location>
</feature>
<feature type="compositionally biased region" description="Polar residues" evidence="1">
    <location>
        <begin position="788"/>
        <end position="800"/>
    </location>
</feature>
<feature type="region of interest" description="Disordered" evidence="1">
    <location>
        <begin position="1012"/>
        <end position="1082"/>
    </location>
</feature>
<feature type="region of interest" description="Disordered" evidence="1">
    <location>
        <begin position="776"/>
        <end position="893"/>
    </location>
</feature>
<comment type="caution">
    <text evidence="2">The sequence shown here is derived from an EMBL/GenBank/DDBJ whole genome shotgun (WGS) entry which is preliminary data.</text>
</comment>
<evidence type="ECO:0000256" key="1">
    <source>
        <dbReference type="SAM" id="MobiDB-lite"/>
    </source>
</evidence>
<keyword evidence="3" id="KW-1185">Reference proteome</keyword>
<organism evidence="2 3">
    <name type="scientific">Psilocybe cyanescens</name>
    <dbReference type="NCBI Taxonomy" id="93625"/>
    <lineage>
        <taxon>Eukaryota</taxon>
        <taxon>Fungi</taxon>
        <taxon>Dikarya</taxon>
        <taxon>Basidiomycota</taxon>
        <taxon>Agaricomycotina</taxon>
        <taxon>Agaricomycetes</taxon>
        <taxon>Agaricomycetidae</taxon>
        <taxon>Agaricales</taxon>
        <taxon>Agaricineae</taxon>
        <taxon>Strophariaceae</taxon>
        <taxon>Psilocybe</taxon>
    </lineage>
</organism>
<dbReference type="AlphaFoldDB" id="A0A409XFM5"/>
<name>A0A409XFM5_PSICY</name>
<feature type="compositionally biased region" description="Polar residues" evidence="1">
    <location>
        <begin position="731"/>
        <end position="747"/>
    </location>
</feature>
<dbReference type="EMBL" id="NHYD01001858">
    <property type="protein sequence ID" value="PPQ89583.1"/>
    <property type="molecule type" value="Genomic_DNA"/>
</dbReference>
<reference evidence="2 3" key="1">
    <citation type="journal article" date="2018" name="Evol. Lett.">
        <title>Horizontal gene cluster transfer increased hallucinogenic mushroom diversity.</title>
        <authorList>
            <person name="Reynolds H.T."/>
            <person name="Vijayakumar V."/>
            <person name="Gluck-Thaler E."/>
            <person name="Korotkin H.B."/>
            <person name="Matheny P.B."/>
            <person name="Slot J.C."/>
        </authorList>
    </citation>
    <scope>NUCLEOTIDE SEQUENCE [LARGE SCALE GENOMIC DNA]</scope>
    <source>
        <strain evidence="2 3">2631</strain>
    </source>
</reference>
<feature type="region of interest" description="Disordered" evidence="1">
    <location>
        <begin position="720"/>
        <end position="762"/>
    </location>
</feature>
<feature type="compositionally biased region" description="Polar residues" evidence="1">
    <location>
        <begin position="389"/>
        <end position="404"/>
    </location>
</feature>